<dbReference type="STRING" id="1817772.A2527_01655"/>
<dbReference type="GO" id="GO:0044208">
    <property type="term" value="P:'de novo' AMP biosynthetic process"/>
    <property type="evidence" value="ECO:0007669"/>
    <property type="project" value="UniProtKB-UniRule"/>
</dbReference>
<accession>A0A1F6G5L1</accession>
<gene>
    <name evidence="8" type="primary">purA</name>
    <name evidence="11" type="ORF">A2527_01655</name>
</gene>
<dbReference type="InterPro" id="IPR042111">
    <property type="entry name" value="Adenylosuccinate_synth_dom3"/>
</dbReference>
<evidence type="ECO:0000256" key="3">
    <source>
        <dbReference type="ARBA" id="ARBA00022723"/>
    </source>
</evidence>
<evidence type="ECO:0000313" key="11">
    <source>
        <dbReference type="EMBL" id="OGG93400.1"/>
    </source>
</evidence>
<sequence length="435" mass="47708">MANVIVVGAQWGDEGKGKLVDILAEKAKVVVRYQGGNNAGHTVMFGDKTFILHLIPSGILQDNVACVLGNGMVIDPKALLKEIDELKVLGISVEGRLKISDSANLIMPYHILLDQAREARAGKNKIGTTARGIGPAYEDKAGRQGIRFVEIGRDSRFKSKLDLLVEDKNLYLKHILGQKNGFLDSDQVFEDLMAQYQRIEPFLCNSQKFLAEEMEKGAHLLFEGAQGTFLDVDHGTYPYVTSSNTVAGGACTGAGVPPTKIDRIVGVVKAYTTRVGSGPFPTELNDADGAHLSKVGHEFGATTGRARRCGWFDACMLTDSVRINGFTDLGITKLDVMDGMEVIKICTHYIGPDGERIDHFPHSLSLQEELKPVYEEFPGWKQSIRGLTDFEQLPENAKAYLKRIGELLKVPVFMVSTGPKREETIILGDLFTPRA</sequence>
<proteinExistence type="inferred from homology"/>
<feature type="binding site" evidence="8">
    <location>
        <begin position="301"/>
        <end position="307"/>
    </location>
    <ligand>
        <name>substrate</name>
    </ligand>
</feature>
<evidence type="ECO:0000313" key="12">
    <source>
        <dbReference type="Proteomes" id="UP000178449"/>
    </source>
</evidence>
<feature type="binding site" evidence="8">
    <location>
        <position position="13"/>
    </location>
    <ligand>
        <name>Mg(2+)</name>
        <dbReference type="ChEBI" id="CHEBI:18420"/>
    </ligand>
</feature>
<keyword evidence="5 8" id="KW-0658">Purine biosynthesis</keyword>
<dbReference type="CDD" id="cd03108">
    <property type="entry name" value="AdSS"/>
    <property type="match status" value="1"/>
</dbReference>
<dbReference type="PANTHER" id="PTHR11846">
    <property type="entry name" value="ADENYLOSUCCINATE SYNTHETASE"/>
    <property type="match status" value="1"/>
</dbReference>
<dbReference type="InterPro" id="IPR033128">
    <property type="entry name" value="Adenylosuccin_syn_Lys_AS"/>
</dbReference>
<dbReference type="GO" id="GO:0004019">
    <property type="term" value="F:adenylosuccinate synthase activity"/>
    <property type="evidence" value="ECO:0007669"/>
    <property type="project" value="UniProtKB-UniRule"/>
</dbReference>
<feature type="binding site" evidence="8">
    <location>
        <begin position="40"/>
        <end position="42"/>
    </location>
    <ligand>
        <name>GTP</name>
        <dbReference type="ChEBI" id="CHEBI:37565"/>
    </ligand>
</feature>
<dbReference type="FunFam" id="1.10.300.10:FF:000001">
    <property type="entry name" value="Adenylosuccinate synthetase"/>
    <property type="match status" value="1"/>
</dbReference>
<keyword evidence="7 8" id="KW-0342">GTP-binding</keyword>
<dbReference type="FunFam" id="3.90.170.10:FF:000001">
    <property type="entry name" value="Adenylosuccinate synthetase"/>
    <property type="match status" value="1"/>
</dbReference>
<feature type="binding site" evidence="8">
    <location>
        <position position="143"/>
    </location>
    <ligand>
        <name>IMP</name>
        <dbReference type="ChEBI" id="CHEBI:58053"/>
        <note>ligand shared between dimeric partners</note>
    </ligand>
</feature>
<dbReference type="Gene3D" id="1.10.300.10">
    <property type="entry name" value="Adenylosuccinate Synthetase, subunit A, domain 2"/>
    <property type="match status" value="1"/>
</dbReference>
<dbReference type="Gene3D" id="3.90.170.10">
    <property type="entry name" value="Adenylosuccinate Synthetase, subunit A, domain 3"/>
    <property type="match status" value="1"/>
</dbReference>
<dbReference type="InterPro" id="IPR042110">
    <property type="entry name" value="Adenylosuccinate_synth_dom2"/>
</dbReference>
<evidence type="ECO:0000256" key="4">
    <source>
        <dbReference type="ARBA" id="ARBA00022741"/>
    </source>
</evidence>
<keyword evidence="2 8" id="KW-0436">Ligase</keyword>
<comment type="catalytic activity">
    <reaction evidence="8 10">
        <text>IMP + L-aspartate + GTP = N(6)-(1,2-dicarboxyethyl)-AMP + GDP + phosphate + 2 H(+)</text>
        <dbReference type="Rhea" id="RHEA:15753"/>
        <dbReference type="ChEBI" id="CHEBI:15378"/>
        <dbReference type="ChEBI" id="CHEBI:29991"/>
        <dbReference type="ChEBI" id="CHEBI:37565"/>
        <dbReference type="ChEBI" id="CHEBI:43474"/>
        <dbReference type="ChEBI" id="CHEBI:57567"/>
        <dbReference type="ChEBI" id="CHEBI:58053"/>
        <dbReference type="ChEBI" id="CHEBI:58189"/>
        <dbReference type="EC" id="6.3.4.4"/>
    </reaction>
</comment>
<evidence type="ECO:0000256" key="6">
    <source>
        <dbReference type="ARBA" id="ARBA00022842"/>
    </source>
</evidence>
<dbReference type="GO" id="GO:0046040">
    <property type="term" value="P:IMP metabolic process"/>
    <property type="evidence" value="ECO:0007669"/>
    <property type="project" value="TreeGrafter"/>
</dbReference>
<protein>
    <recommendedName>
        <fullName evidence="8 10">Adenylosuccinate synthetase</fullName>
        <shortName evidence="8">AMPSase</shortName>
        <shortName evidence="8">AdSS</shortName>
        <ecNumber evidence="8 10">6.3.4.4</ecNumber>
    </recommendedName>
    <alternativeName>
        <fullName evidence="8">IMP--aspartate ligase</fullName>
    </alternativeName>
</protein>
<dbReference type="PROSITE" id="PS01266">
    <property type="entry name" value="ADENYLOSUCCIN_SYN_1"/>
    <property type="match status" value="1"/>
</dbReference>
<organism evidence="11 12">
    <name type="scientific">Candidatus Lambdaproteobacteria bacterium RIFOXYD2_FULL_50_16</name>
    <dbReference type="NCBI Taxonomy" id="1817772"/>
    <lineage>
        <taxon>Bacteria</taxon>
        <taxon>Pseudomonadati</taxon>
        <taxon>Pseudomonadota</taxon>
        <taxon>Candidatus Lambdaproteobacteria</taxon>
    </lineage>
</organism>
<feature type="binding site" evidence="8">
    <location>
        <position position="40"/>
    </location>
    <ligand>
        <name>Mg(2+)</name>
        <dbReference type="ChEBI" id="CHEBI:18420"/>
    </ligand>
</feature>
<evidence type="ECO:0000256" key="9">
    <source>
        <dbReference type="PROSITE-ProRule" id="PRU10134"/>
    </source>
</evidence>
<dbReference type="UniPathway" id="UPA00075">
    <property type="reaction ID" value="UER00335"/>
</dbReference>
<dbReference type="PANTHER" id="PTHR11846:SF0">
    <property type="entry name" value="ADENYLOSUCCINATE SYNTHETASE"/>
    <property type="match status" value="1"/>
</dbReference>
<dbReference type="InterPro" id="IPR027417">
    <property type="entry name" value="P-loop_NTPase"/>
</dbReference>
<dbReference type="GO" id="GO:0005525">
    <property type="term" value="F:GTP binding"/>
    <property type="evidence" value="ECO:0007669"/>
    <property type="project" value="UniProtKB-UniRule"/>
</dbReference>
<feature type="binding site" evidence="8">
    <location>
        <position position="307"/>
    </location>
    <ligand>
        <name>GTP</name>
        <dbReference type="ChEBI" id="CHEBI:37565"/>
    </ligand>
</feature>
<evidence type="ECO:0000256" key="8">
    <source>
        <dbReference type="HAMAP-Rule" id="MF_00011"/>
    </source>
</evidence>
<dbReference type="GO" id="GO:0005737">
    <property type="term" value="C:cytoplasm"/>
    <property type="evidence" value="ECO:0007669"/>
    <property type="project" value="UniProtKB-SubCell"/>
</dbReference>
<dbReference type="Pfam" id="PF00709">
    <property type="entry name" value="Adenylsucc_synt"/>
    <property type="match status" value="1"/>
</dbReference>
<feature type="binding site" description="in other chain" evidence="8">
    <location>
        <position position="226"/>
    </location>
    <ligand>
        <name>IMP</name>
        <dbReference type="ChEBI" id="CHEBI:58053"/>
        <note>ligand shared between dimeric partners</note>
    </ligand>
</feature>
<evidence type="ECO:0000256" key="5">
    <source>
        <dbReference type="ARBA" id="ARBA00022755"/>
    </source>
</evidence>
<evidence type="ECO:0000256" key="10">
    <source>
        <dbReference type="RuleBase" id="RU000520"/>
    </source>
</evidence>
<comment type="cofactor">
    <cofactor evidence="8">
        <name>Mg(2+)</name>
        <dbReference type="ChEBI" id="CHEBI:18420"/>
    </cofactor>
    <text evidence="8">Binds 1 Mg(2+) ion per subunit.</text>
</comment>
<feature type="binding site" description="in other chain" evidence="8">
    <location>
        <position position="305"/>
    </location>
    <ligand>
        <name>IMP</name>
        <dbReference type="ChEBI" id="CHEBI:58053"/>
        <note>ligand shared between dimeric partners</note>
    </ligand>
</feature>
<dbReference type="GO" id="GO:0000287">
    <property type="term" value="F:magnesium ion binding"/>
    <property type="evidence" value="ECO:0007669"/>
    <property type="project" value="UniProtKB-UniRule"/>
</dbReference>
<feature type="binding site" description="in other chain" evidence="8">
    <location>
        <begin position="38"/>
        <end position="41"/>
    </location>
    <ligand>
        <name>IMP</name>
        <dbReference type="ChEBI" id="CHEBI:58053"/>
        <note>ligand shared between dimeric partners</note>
    </ligand>
</feature>
<keyword evidence="8" id="KW-0963">Cytoplasm</keyword>
<reference evidence="11 12" key="1">
    <citation type="journal article" date="2016" name="Nat. Commun.">
        <title>Thousands of microbial genomes shed light on interconnected biogeochemical processes in an aquifer system.</title>
        <authorList>
            <person name="Anantharaman K."/>
            <person name="Brown C.T."/>
            <person name="Hug L.A."/>
            <person name="Sharon I."/>
            <person name="Castelle C.J."/>
            <person name="Probst A.J."/>
            <person name="Thomas B.C."/>
            <person name="Singh A."/>
            <person name="Wilkins M.J."/>
            <person name="Karaoz U."/>
            <person name="Brodie E.L."/>
            <person name="Williams K.H."/>
            <person name="Hubbard S.S."/>
            <person name="Banfield J.F."/>
        </authorList>
    </citation>
    <scope>NUCLEOTIDE SEQUENCE [LARGE SCALE GENOMIC DNA]</scope>
</reference>
<dbReference type="InterPro" id="IPR042109">
    <property type="entry name" value="Adenylosuccinate_synth_dom1"/>
</dbReference>
<dbReference type="SMART" id="SM00788">
    <property type="entry name" value="Adenylsucc_synt"/>
    <property type="match status" value="1"/>
</dbReference>
<feature type="binding site" description="in other chain" evidence="8">
    <location>
        <begin position="13"/>
        <end position="16"/>
    </location>
    <ligand>
        <name>IMP</name>
        <dbReference type="ChEBI" id="CHEBI:58053"/>
        <note>ligand shared between dimeric partners</note>
    </ligand>
</feature>
<dbReference type="InterPro" id="IPR018220">
    <property type="entry name" value="Adenylosuccin_syn_GTP-bd"/>
</dbReference>
<comment type="function">
    <text evidence="8">Plays an important role in the de novo pathway of purine nucleotide biosynthesis. Catalyzes the first committed step in the biosynthesis of AMP from IMP.</text>
</comment>
<feature type="active site" description="Proton donor" evidence="8">
    <location>
        <position position="41"/>
    </location>
</feature>
<comment type="caution">
    <text evidence="11">The sequence shown here is derived from an EMBL/GenBank/DDBJ whole genome shotgun (WGS) entry which is preliminary data.</text>
</comment>
<dbReference type="Proteomes" id="UP000178449">
    <property type="component" value="Unassembled WGS sequence"/>
</dbReference>
<comment type="similarity">
    <text evidence="8 10">Belongs to the adenylosuccinate synthetase family.</text>
</comment>
<dbReference type="Gene3D" id="3.40.440.10">
    <property type="entry name" value="Adenylosuccinate Synthetase, subunit A, domain 1"/>
    <property type="match status" value="1"/>
</dbReference>
<dbReference type="NCBIfam" id="NF002223">
    <property type="entry name" value="PRK01117.1"/>
    <property type="match status" value="1"/>
</dbReference>
<evidence type="ECO:0000256" key="2">
    <source>
        <dbReference type="ARBA" id="ARBA00022598"/>
    </source>
</evidence>
<name>A0A1F6G5L1_9PROT</name>
<comment type="subcellular location">
    <subcellularLocation>
        <location evidence="8">Cytoplasm</location>
    </subcellularLocation>
</comment>
<comment type="pathway">
    <text evidence="8 10">Purine metabolism; AMP biosynthesis via de novo pathway; AMP from IMP: step 1/2.</text>
</comment>
<feature type="binding site" evidence="8">
    <location>
        <begin position="416"/>
        <end position="418"/>
    </location>
    <ligand>
        <name>GTP</name>
        <dbReference type="ChEBI" id="CHEBI:37565"/>
    </ligand>
</feature>
<dbReference type="EMBL" id="MFNE01000051">
    <property type="protein sequence ID" value="OGG93400.1"/>
    <property type="molecule type" value="Genomic_DNA"/>
</dbReference>
<feature type="binding site" evidence="8">
    <location>
        <begin position="333"/>
        <end position="335"/>
    </location>
    <ligand>
        <name>GTP</name>
        <dbReference type="ChEBI" id="CHEBI:37565"/>
    </ligand>
</feature>
<feature type="binding site" description="in other chain" evidence="8">
    <location>
        <position position="129"/>
    </location>
    <ligand>
        <name>IMP</name>
        <dbReference type="ChEBI" id="CHEBI:58053"/>
        <note>ligand shared between dimeric partners</note>
    </ligand>
</feature>
<feature type="active site" description="Proton acceptor" evidence="8">
    <location>
        <position position="13"/>
    </location>
</feature>
<dbReference type="SUPFAM" id="SSF52540">
    <property type="entry name" value="P-loop containing nucleoside triphosphate hydrolases"/>
    <property type="match status" value="1"/>
</dbReference>
<dbReference type="NCBIfam" id="TIGR00184">
    <property type="entry name" value="purA"/>
    <property type="match status" value="1"/>
</dbReference>
<keyword evidence="4 8" id="KW-0547">Nucleotide-binding</keyword>
<evidence type="ECO:0000256" key="7">
    <source>
        <dbReference type="ARBA" id="ARBA00023134"/>
    </source>
</evidence>
<dbReference type="AlphaFoldDB" id="A0A1F6G5L1"/>
<dbReference type="PROSITE" id="PS00513">
    <property type="entry name" value="ADENYLOSUCCIN_SYN_2"/>
    <property type="match status" value="1"/>
</dbReference>
<dbReference type="EC" id="6.3.4.4" evidence="8 10"/>
<feature type="binding site" description="in other chain" evidence="8">
    <location>
        <position position="241"/>
    </location>
    <ligand>
        <name>IMP</name>
        <dbReference type="ChEBI" id="CHEBI:58053"/>
        <note>ligand shared between dimeric partners</note>
    </ligand>
</feature>
<keyword evidence="6 8" id="KW-0460">Magnesium</keyword>
<evidence type="ECO:0000256" key="1">
    <source>
        <dbReference type="ARBA" id="ARBA00011738"/>
    </source>
</evidence>
<dbReference type="HAMAP" id="MF_00011">
    <property type="entry name" value="Adenylosucc_synth"/>
    <property type="match status" value="1"/>
</dbReference>
<feature type="binding site" evidence="8">
    <location>
        <begin position="12"/>
        <end position="18"/>
    </location>
    <ligand>
        <name>GTP</name>
        <dbReference type="ChEBI" id="CHEBI:37565"/>
    </ligand>
</feature>
<feature type="active site" evidence="9">
    <location>
        <position position="140"/>
    </location>
</feature>
<comment type="subunit">
    <text evidence="1 8">Homodimer.</text>
</comment>
<keyword evidence="3 8" id="KW-0479">Metal-binding</keyword>
<dbReference type="InterPro" id="IPR001114">
    <property type="entry name" value="Adenylosuccinate_synthetase"/>
</dbReference>